<sequence>MANKNGNQNLLRLRVAAEERKPRLPAAEVRIELSSTSAVSRVLVYISCSYRLRQFGPYTRKA</sequence>
<accession>A0ABQ9ZUS8</accession>
<evidence type="ECO:0000313" key="2">
    <source>
        <dbReference type="Proteomes" id="UP001234178"/>
    </source>
</evidence>
<gene>
    <name evidence="1" type="ORF">OUZ56_031635</name>
</gene>
<proteinExistence type="predicted"/>
<comment type="caution">
    <text evidence="1">The sequence shown here is derived from an EMBL/GenBank/DDBJ whole genome shotgun (WGS) entry which is preliminary data.</text>
</comment>
<protein>
    <submittedName>
        <fullName evidence="1">Uncharacterized protein</fullName>
    </submittedName>
</protein>
<dbReference type="EMBL" id="JAOYFB010000005">
    <property type="protein sequence ID" value="KAK4016672.1"/>
    <property type="molecule type" value="Genomic_DNA"/>
</dbReference>
<keyword evidence="2" id="KW-1185">Reference proteome</keyword>
<organism evidence="1 2">
    <name type="scientific">Daphnia magna</name>
    <dbReference type="NCBI Taxonomy" id="35525"/>
    <lineage>
        <taxon>Eukaryota</taxon>
        <taxon>Metazoa</taxon>
        <taxon>Ecdysozoa</taxon>
        <taxon>Arthropoda</taxon>
        <taxon>Crustacea</taxon>
        <taxon>Branchiopoda</taxon>
        <taxon>Diplostraca</taxon>
        <taxon>Cladocera</taxon>
        <taxon>Anomopoda</taxon>
        <taxon>Daphniidae</taxon>
        <taxon>Daphnia</taxon>
    </lineage>
</organism>
<dbReference type="Proteomes" id="UP001234178">
    <property type="component" value="Unassembled WGS sequence"/>
</dbReference>
<reference evidence="1 2" key="1">
    <citation type="journal article" date="2023" name="Nucleic Acids Res.">
        <title>The hologenome of Daphnia magna reveals possible DNA methylation and microbiome-mediated evolution of the host genome.</title>
        <authorList>
            <person name="Chaturvedi A."/>
            <person name="Li X."/>
            <person name="Dhandapani V."/>
            <person name="Marshall H."/>
            <person name="Kissane S."/>
            <person name="Cuenca-Cambronero M."/>
            <person name="Asole G."/>
            <person name="Calvet F."/>
            <person name="Ruiz-Romero M."/>
            <person name="Marangio P."/>
            <person name="Guigo R."/>
            <person name="Rago D."/>
            <person name="Mirbahai L."/>
            <person name="Eastwood N."/>
            <person name="Colbourne J.K."/>
            <person name="Zhou J."/>
            <person name="Mallon E."/>
            <person name="Orsini L."/>
        </authorList>
    </citation>
    <scope>NUCLEOTIDE SEQUENCE [LARGE SCALE GENOMIC DNA]</scope>
    <source>
        <strain evidence="1">LRV0_1</strain>
    </source>
</reference>
<name>A0ABQ9ZUS8_9CRUS</name>
<evidence type="ECO:0000313" key="1">
    <source>
        <dbReference type="EMBL" id="KAK4016672.1"/>
    </source>
</evidence>